<dbReference type="OrthoDB" id="9807318at2"/>
<comment type="caution">
    <text evidence="9">The sequence shown here is derived from an EMBL/GenBank/DDBJ whole genome shotgun (WGS) entry which is preliminary data.</text>
</comment>
<gene>
    <name evidence="6" type="primary">ychF</name>
    <name evidence="9" type="ORF">C7438_1555</name>
</gene>
<dbReference type="PRINTS" id="PR00326">
    <property type="entry name" value="GTP1OBG"/>
</dbReference>
<dbReference type="Gene3D" id="1.10.150.300">
    <property type="entry name" value="TGS-like domain"/>
    <property type="match status" value="1"/>
</dbReference>
<dbReference type="SUPFAM" id="SSF52540">
    <property type="entry name" value="P-loop containing nucleoside triphosphate hydrolases"/>
    <property type="match status" value="1"/>
</dbReference>
<evidence type="ECO:0000259" key="7">
    <source>
        <dbReference type="PROSITE" id="PS51710"/>
    </source>
</evidence>
<dbReference type="InterPro" id="IPR013029">
    <property type="entry name" value="YchF_C"/>
</dbReference>
<dbReference type="InterPro" id="IPR006073">
    <property type="entry name" value="GTP-bd"/>
</dbReference>
<feature type="domain" description="TGS" evidence="8">
    <location>
        <begin position="281"/>
        <end position="364"/>
    </location>
</feature>
<evidence type="ECO:0000256" key="1">
    <source>
        <dbReference type="ARBA" id="ARBA00001946"/>
    </source>
</evidence>
<evidence type="ECO:0000256" key="6">
    <source>
        <dbReference type="HAMAP-Rule" id="MF_00944"/>
    </source>
</evidence>
<evidence type="ECO:0000259" key="8">
    <source>
        <dbReference type="PROSITE" id="PS51880"/>
    </source>
</evidence>
<comment type="cofactor">
    <cofactor evidence="1">
        <name>Mg(2+)</name>
        <dbReference type="ChEBI" id="CHEBI:18420"/>
    </cofactor>
</comment>
<dbReference type="InterPro" id="IPR004095">
    <property type="entry name" value="TGS"/>
</dbReference>
<dbReference type="InterPro" id="IPR031167">
    <property type="entry name" value="G_OBG"/>
</dbReference>
<evidence type="ECO:0000256" key="3">
    <source>
        <dbReference type="ARBA" id="ARBA00022741"/>
    </source>
</evidence>
<dbReference type="PANTHER" id="PTHR23305">
    <property type="entry name" value="OBG GTPASE FAMILY"/>
    <property type="match status" value="1"/>
</dbReference>
<dbReference type="FunFam" id="3.10.20.30:FF:000001">
    <property type="entry name" value="Ribosome-binding ATPase YchF"/>
    <property type="match status" value="1"/>
</dbReference>
<dbReference type="Pfam" id="PF01926">
    <property type="entry name" value="MMR_HSR1"/>
    <property type="match status" value="1"/>
</dbReference>
<dbReference type="GO" id="GO:0005525">
    <property type="term" value="F:GTP binding"/>
    <property type="evidence" value="ECO:0007669"/>
    <property type="project" value="InterPro"/>
</dbReference>
<dbReference type="GO" id="GO:0043023">
    <property type="term" value="F:ribosomal large subunit binding"/>
    <property type="evidence" value="ECO:0007669"/>
    <property type="project" value="UniProtKB-UniRule"/>
</dbReference>
<evidence type="ECO:0000256" key="5">
    <source>
        <dbReference type="ARBA" id="ARBA00022842"/>
    </source>
</evidence>
<evidence type="ECO:0000256" key="4">
    <source>
        <dbReference type="ARBA" id="ARBA00022840"/>
    </source>
</evidence>
<dbReference type="PIRSF" id="PIRSF006641">
    <property type="entry name" value="CHP00092"/>
    <property type="match status" value="1"/>
</dbReference>
<dbReference type="GO" id="GO:0005524">
    <property type="term" value="F:ATP binding"/>
    <property type="evidence" value="ECO:0007669"/>
    <property type="project" value="UniProtKB-UniRule"/>
</dbReference>
<dbReference type="Gene3D" id="3.40.50.300">
    <property type="entry name" value="P-loop containing nucleotide triphosphate hydrolases"/>
    <property type="match status" value="1"/>
</dbReference>
<accession>A0A660KV71</accession>
<sequence>MAVSAGIVGLPNVGKSTLFNALTQAGAAAENFPFCTIDPNVGVVPVPDPRLDVLAEMFRSREKIPATVRFVDIAGLVAGASKGEGLGNRFLAHIREVEAIVHVVRAFEDPGVVHVAGRVDPARDIEIVNTELLLADLETVERRLERVGKRARVGEEAAHKEAACLEELAAHLGEGRPARMWKPEECADLLAELHLLTAKPVLYVANVSEAMLAENPEDHPLVRAVRARADEEGAEVVVLSAALEAELQSLPPEERREFLQAYGLPAPGLDRLIAAAYRLLRQITFFTAGEKEARAWTIREGTKAPQAGGVIHSDFERGFIRAEVVAYADLVRAGSMEEARRKGLVRLEGRDYVVQDGDVILFRFHV</sequence>
<dbReference type="CDD" id="cd01900">
    <property type="entry name" value="YchF"/>
    <property type="match status" value="1"/>
</dbReference>
<name>A0A660KV71_9BACL</name>
<evidence type="ECO:0000313" key="9">
    <source>
        <dbReference type="EMBL" id="RKQ83895.1"/>
    </source>
</evidence>
<comment type="function">
    <text evidence="6">ATPase that binds to both the 70S ribosome and the 50S ribosomal subunit in a nucleotide-independent manner.</text>
</comment>
<feature type="domain" description="OBG-type G" evidence="7">
    <location>
        <begin position="3"/>
        <end position="259"/>
    </location>
</feature>
<dbReference type="CDD" id="cd04867">
    <property type="entry name" value="TGS_YchF_OLA1"/>
    <property type="match status" value="1"/>
</dbReference>
<keyword evidence="4 6" id="KW-0067">ATP-binding</keyword>
<proteinExistence type="inferred from homology"/>
<dbReference type="Gene3D" id="3.10.20.30">
    <property type="match status" value="1"/>
</dbReference>
<dbReference type="InterPro" id="IPR023192">
    <property type="entry name" value="TGS-like_dom_sf"/>
</dbReference>
<dbReference type="EMBL" id="RBIJ01000005">
    <property type="protein sequence ID" value="RKQ83895.1"/>
    <property type="molecule type" value="Genomic_DNA"/>
</dbReference>
<dbReference type="SUPFAM" id="SSF81271">
    <property type="entry name" value="TGS-like"/>
    <property type="match status" value="1"/>
</dbReference>
<dbReference type="InterPro" id="IPR027417">
    <property type="entry name" value="P-loop_NTPase"/>
</dbReference>
<feature type="binding site" evidence="6">
    <location>
        <begin position="12"/>
        <end position="17"/>
    </location>
    <ligand>
        <name>ATP</name>
        <dbReference type="ChEBI" id="CHEBI:30616"/>
    </ligand>
</feature>
<dbReference type="GO" id="GO:0005737">
    <property type="term" value="C:cytoplasm"/>
    <property type="evidence" value="ECO:0007669"/>
    <property type="project" value="TreeGrafter"/>
</dbReference>
<evidence type="ECO:0000256" key="2">
    <source>
        <dbReference type="ARBA" id="ARBA00022723"/>
    </source>
</evidence>
<keyword evidence="5" id="KW-0460">Magnesium</keyword>
<dbReference type="FunFam" id="1.10.150.300:FF:000001">
    <property type="entry name" value="Ribosome-binding ATPase YchF"/>
    <property type="match status" value="1"/>
</dbReference>
<dbReference type="NCBIfam" id="TIGR00092">
    <property type="entry name" value="redox-regulated ATPase YchF"/>
    <property type="match status" value="1"/>
</dbReference>
<reference evidence="9 10" key="1">
    <citation type="submission" date="2018-10" db="EMBL/GenBank/DDBJ databases">
        <title>Genomic Encyclopedia of Type Strains, Phase IV (KMG-IV): sequencing the most valuable type-strain genomes for metagenomic binning, comparative biology and taxonomic classification.</title>
        <authorList>
            <person name="Goeker M."/>
        </authorList>
    </citation>
    <scope>NUCLEOTIDE SEQUENCE [LARGE SCALE GENOMIC DNA]</scope>
    <source>
        <strain evidence="9 10">DSM 22653</strain>
    </source>
</reference>
<protein>
    <recommendedName>
        <fullName evidence="6">Ribosome-binding ATPase YchF</fullName>
    </recommendedName>
</protein>
<dbReference type="InterPro" id="IPR012676">
    <property type="entry name" value="TGS-like"/>
</dbReference>
<keyword evidence="2" id="KW-0479">Metal-binding</keyword>
<keyword evidence="3 6" id="KW-0547">Nucleotide-binding</keyword>
<dbReference type="PANTHER" id="PTHR23305:SF18">
    <property type="entry name" value="OBG-TYPE G DOMAIN-CONTAINING PROTEIN"/>
    <property type="match status" value="1"/>
</dbReference>
<dbReference type="Proteomes" id="UP000267019">
    <property type="component" value="Unassembled WGS sequence"/>
</dbReference>
<dbReference type="InterPro" id="IPR012675">
    <property type="entry name" value="Beta-grasp_dom_sf"/>
</dbReference>
<comment type="similarity">
    <text evidence="6">Belongs to the TRAFAC class OBG-HflX-like GTPase superfamily. OBG GTPase family. YchF/OLA1 subfamily.</text>
</comment>
<dbReference type="RefSeq" id="WP_121444795.1">
    <property type="nucleotide sequence ID" value="NZ_RBIJ01000005.1"/>
</dbReference>
<keyword evidence="10" id="KW-1185">Reference proteome</keyword>
<dbReference type="PROSITE" id="PS51880">
    <property type="entry name" value="TGS"/>
    <property type="match status" value="1"/>
</dbReference>
<dbReference type="Pfam" id="PF06071">
    <property type="entry name" value="YchF-GTPase_C"/>
    <property type="match status" value="1"/>
</dbReference>
<dbReference type="HAMAP" id="MF_00944">
    <property type="entry name" value="YchF_OLA1_ATPase"/>
    <property type="match status" value="1"/>
</dbReference>
<dbReference type="InterPro" id="IPR004396">
    <property type="entry name" value="ATPase_YchF/OLA1"/>
</dbReference>
<dbReference type="AlphaFoldDB" id="A0A660KV71"/>
<dbReference type="InterPro" id="IPR041706">
    <property type="entry name" value="YchF_N"/>
</dbReference>
<dbReference type="PROSITE" id="PS51710">
    <property type="entry name" value="G_OBG"/>
    <property type="match status" value="1"/>
</dbReference>
<dbReference type="GO" id="GO:0016887">
    <property type="term" value="F:ATP hydrolysis activity"/>
    <property type="evidence" value="ECO:0007669"/>
    <property type="project" value="UniProtKB-UniRule"/>
</dbReference>
<dbReference type="GO" id="GO:0046872">
    <property type="term" value="F:metal ion binding"/>
    <property type="evidence" value="ECO:0007669"/>
    <property type="project" value="UniProtKB-KW"/>
</dbReference>
<evidence type="ECO:0000313" key="10">
    <source>
        <dbReference type="Proteomes" id="UP000267019"/>
    </source>
</evidence>
<organism evidence="9 10">
    <name type="scientific">Brockia lithotrophica</name>
    <dbReference type="NCBI Taxonomy" id="933949"/>
    <lineage>
        <taxon>Bacteria</taxon>
        <taxon>Bacillati</taxon>
        <taxon>Bacillota</taxon>
        <taxon>Bacilli</taxon>
        <taxon>Bacillales</taxon>
        <taxon>Bacillales Family X. Incertae Sedis</taxon>
        <taxon>Brockia</taxon>
    </lineage>
</organism>